<keyword evidence="2" id="KW-1185">Reference proteome</keyword>
<name>A0A392PPZ4_9FABA</name>
<dbReference type="Proteomes" id="UP000265520">
    <property type="component" value="Unassembled WGS sequence"/>
</dbReference>
<proteinExistence type="predicted"/>
<dbReference type="AlphaFoldDB" id="A0A392PPZ4"/>
<comment type="caution">
    <text evidence="1">The sequence shown here is derived from an EMBL/GenBank/DDBJ whole genome shotgun (WGS) entry which is preliminary data.</text>
</comment>
<reference evidence="1 2" key="1">
    <citation type="journal article" date="2018" name="Front. Plant Sci.">
        <title>Red Clover (Trifolium pratense) and Zigzag Clover (T. medium) - A Picture of Genomic Similarities and Differences.</title>
        <authorList>
            <person name="Dluhosova J."/>
            <person name="Istvanek J."/>
            <person name="Nedelnik J."/>
            <person name="Repkova J."/>
        </authorList>
    </citation>
    <scope>NUCLEOTIDE SEQUENCE [LARGE SCALE GENOMIC DNA]</scope>
    <source>
        <strain evidence="2">cv. 10/8</strain>
        <tissue evidence="1">Leaf</tissue>
    </source>
</reference>
<keyword evidence="1" id="KW-0378">Hydrolase</keyword>
<organism evidence="1 2">
    <name type="scientific">Trifolium medium</name>
    <dbReference type="NCBI Taxonomy" id="97028"/>
    <lineage>
        <taxon>Eukaryota</taxon>
        <taxon>Viridiplantae</taxon>
        <taxon>Streptophyta</taxon>
        <taxon>Embryophyta</taxon>
        <taxon>Tracheophyta</taxon>
        <taxon>Spermatophyta</taxon>
        <taxon>Magnoliopsida</taxon>
        <taxon>eudicotyledons</taxon>
        <taxon>Gunneridae</taxon>
        <taxon>Pentapetalae</taxon>
        <taxon>rosids</taxon>
        <taxon>fabids</taxon>
        <taxon>Fabales</taxon>
        <taxon>Fabaceae</taxon>
        <taxon>Papilionoideae</taxon>
        <taxon>50 kb inversion clade</taxon>
        <taxon>NPAAA clade</taxon>
        <taxon>Hologalegina</taxon>
        <taxon>IRL clade</taxon>
        <taxon>Trifolieae</taxon>
        <taxon>Trifolium</taxon>
    </lineage>
</organism>
<dbReference type="EMBL" id="LXQA010090109">
    <property type="protein sequence ID" value="MCI13904.1"/>
    <property type="molecule type" value="Genomic_DNA"/>
</dbReference>
<sequence length="41" mass="4698">DNNILEEFGARNQASSLQFVENAYLEGSVFQRYAEELANFI</sequence>
<accession>A0A392PPZ4</accession>
<evidence type="ECO:0000313" key="1">
    <source>
        <dbReference type="EMBL" id="MCI13904.1"/>
    </source>
</evidence>
<protein>
    <submittedName>
        <fullName evidence="1">Gamma-glutamylhydrolase</fullName>
    </submittedName>
</protein>
<dbReference type="GO" id="GO:0016787">
    <property type="term" value="F:hydrolase activity"/>
    <property type="evidence" value="ECO:0007669"/>
    <property type="project" value="UniProtKB-KW"/>
</dbReference>
<evidence type="ECO:0000313" key="2">
    <source>
        <dbReference type="Proteomes" id="UP000265520"/>
    </source>
</evidence>
<feature type="non-terminal residue" evidence="1">
    <location>
        <position position="1"/>
    </location>
</feature>
<gene>
    <name evidence="1" type="ORF">A2U01_0035026</name>
</gene>